<evidence type="ECO:0000313" key="1">
    <source>
        <dbReference type="EMBL" id="ABG52320.1"/>
    </source>
</evidence>
<organism evidence="1">
    <name type="scientific">Trichodesmium erythraeum (strain IMS101)</name>
    <dbReference type="NCBI Taxonomy" id="203124"/>
    <lineage>
        <taxon>Bacteria</taxon>
        <taxon>Bacillati</taxon>
        <taxon>Cyanobacteriota</taxon>
        <taxon>Cyanophyceae</taxon>
        <taxon>Oscillatoriophycideae</taxon>
        <taxon>Oscillatoriales</taxon>
        <taxon>Microcoleaceae</taxon>
        <taxon>Trichodesmium</taxon>
    </lineage>
</organism>
<evidence type="ECO:0008006" key="2">
    <source>
        <dbReference type="Google" id="ProtNLM"/>
    </source>
</evidence>
<dbReference type="eggNOG" id="COG0178">
    <property type="taxonomic scope" value="Bacteria"/>
</dbReference>
<dbReference type="OrthoDB" id="494931at2"/>
<proteinExistence type="predicted"/>
<accession>Q10ZK4</accession>
<sequence length="187" mass="21720">MTEKPLTSALAEALLTKYDFDLGGETSKQLIARWQKNYQVEWLSLAVIEALYLGRYKAISVQQILTLWERRGQPIYHFNSEFQNIITRNVITNFTTQIDTPSLSTKTNPSFLEEKLINHSKLTSLPSNPFEPNLKNKTQNLMQQQVPVEPYQNKIKHTDFYTKLKTVLKKSQALQSYPKELEPENDK</sequence>
<protein>
    <recommendedName>
        <fullName evidence="2">DnaD domain-containing protein</fullName>
    </recommendedName>
</protein>
<dbReference type="AlphaFoldDB" id="Q10ZK4"/>
<gene>
    <name evidence="1" type="ordered locus">Tery_3196</name>
</gene>
<dbReference type="RefSeq" id="WP_011612665.1">
    <property type="nucleotide sequence ID" value="NC_008312.1"/>
</dbReference>
<dbReference type="STRING" id="203124.Tery_3196"/>
<dbReference type="EMBL" id="CP000393">
    <property type="protein sequence ID" value="ABG52320.1"/>
    <property type="molecule type" value="Genomic_DNA"/>
</dbReference>
<dbReference type="KEGG" id="ter:Tery_3196"/>
<name>Q10ZK4_TRIEI</name>
<reference evidence="1" key="1">
    <citation type="submission" date="2006-06" db="EMBL/GenBank/DDBJ databases">
        <title>Complete sequence of Trichodesmium erythraeum IMS101.</title>
        <authorList>
            <consortium name="US DOE Joint Genome Institute"/>
            <person name="Copeland A."/>
            <person name="Lucas S."/>
            <person name="Lapidus A."/>
            <person name="Barry K."/>
            <person name="Detter J.C."/>
            <person name="Glavina del Rio T."/>
            <person name="Hammon N."/>
            <person name="Israni S."/>
            <person name="Dalin E."/>
            <person name="Tice H."/>
            <person name="Pitluck S."/>
            <person name="Kiss H."/>
            <person name="Munk A.C."/>
            <person name="Brettin T."/>
            <person name="Bruce D."/>
            <person name="Han C."/>
            <person name="Tapia R."/>
            <person name="Gilna P."/>
            <person name="Schmutz J."/>
            <person name="Larimer F."/>
            <person name="Land M."/>
            <person name="Hauser L."/>
            <person name="Kyrpides N."/>
            <person name="Kim E."/>
            <person name="Richardson P."/>
        </authorList>
    </citation>
    <scope>NUCLEOTIDE SEQUENCE [LARGE SCALE GENOMIC DNA]</scope>
    <source>
        <strain evidence="1">IMS101</strain>
    </source>
</reference>
<dbReference type="HOGENOM" id="CLU_081798_2_0_3"/>